<dbReference type="GO" id="GO:0003723">
    <property type="term" value="F:RNA binding"/>
    <property type="evidence" value="ECO:0007669"/>
    <property type="project" value="UniProtKB-UniRule"/>
</dbReference>
<sequence length="674" mass="75224">VCRLYCVLVSNKGLVPGPETVSTTTLMWKMFPSGNPSEAAFREWKGIDGRGNSRGGRGRGRGRFRGRGRGRGSQDGVGNVDELPKDMIEPCKVYIGNLRPRITEKDLSTALSHYVKVVKAIIIKDKNTRRSKGYGFVTVENPEDVQTLLNLKYGNLYIQGQQMVIKPARKRVTLPGDDDFVRRPLPDRDFDLSLPDPDSPTIHMLVDDVLYKILEYLSIPELVSCERVCRRWQMLVHGMFTKMSSLEIAPEKLGLYGPITSPILGKLLILAGLTLKSLKVQSVDFCSKRHVLKIIGQLCPALQCLDVTQAYGVNFHNIGALKANCKNLTSFIAKKCPDFDEKALQELFHSYPQLEQLDISGCPVTGQCFNDLPVTLQKLVISNCPSITPSYIRKIGERCPNMSILEMDNCVITQEALEHIGKKCTNITRLSVSIRNSKINDSLVHFKKLQDLAVDTVSITLPVILENMPDLEIVAIVDKQNAGGETDFSVLKKLKAVIFYQLAITSSSLRSLAKCSALEAVHLQNCANITNEILLDILRGCPNIKRIRCPNVDLNLSFIATVNKIMEGRSGKVVIEVRADLLSPKELLEAQYDSTKITFDIISGFSFLDDYADDGDDDSLYSDGSFDDFWMYGYDSDHSLPDALFYGDHLDFLHNPFDLYGFGYDTEGDSDFSN</sequence>
<feature type="compositionally biased region" description="Basic residues" evidence="4">
    <location>
        <begin position="56"/>
        <end position="70"/>
    </location>
</feature>
<evidence type="ECO:0000256" key="4">
    <source>
        <dbReference type="SAM" id="MobiDB-lite"/>
    </source>
</evidence>
<dbReference type="SUPFAM" id="SSF52047">
    <property type="entry name" value="RNI-like"/>
    <property type="match status" value="1"/>
</dbReference>
<name>A0AAW0WS71_CHEQU</name>
<dbReference type="InterPro" id="IPR006553">
    <property type="entry name" value="Leu-rich_rpt_Cys-con_subtyp"/>
</dbReference>
<organism evidence="7 8">
    <name type="scientific">Cherax quadricarinatus</name>
    <name type="common">Australian red claw crayfish</name>
    <dbReference type="NCBI Taxonomy" id="27406"/>
    <lineage>
        <taxon>Eukaryota</taxon>
        <taxon>Metazoa</taxon>
        <taxon>Ecdysozoa</taxon>
        <taxon>Arthropoda</taxon>
        <taxon>Crustacea</taxon>
        <taxon>Multicrustacea</taxon>
        <taxon>Malacostraca</taxon>
        <taxon>Eumalacostraca</taxon>
        <taxon>Eucarida</taxon>
        <taxon>Decapoda</taxon>
        <taxon>Pleocyemata</taxon>
        <taxon>Astacidea</taxon>
        <taxon>Parastacoidea</taxon>
        <taxon>Parastacidae</taxon>
        <taxon>Cherax</taxon>
    </lineage>
</organism>
<dbReference type="InterPro" id="IPR032675">
    <property type="entry name" value="LRR_dom_sf"/>
</dbReference>
<dbReference type="InterPro" id="IPR036047">
    <property type="entry name" value="F-box-like_dom_sf"/>
</dbReference>
<keyword evidence="8" id="KW-1185">Reference proteome</keyword>
<dbReference type="InterPro" id="IPR001810">
    <property type="entry name" value="F-box_dom"/>
</dbReference>
<feature type="region of interest" description="Disordered" evidence="4">
    <location>
        <begin position="46"/>
        <end position="81"/>
    </location>
</feature>
<dbReference type="PROSITE" id="PS50181">
    <property type="entry name" value="FBOX"/>
    <property type="match status" value="1"/>
</dbReference>
<keyword evidence="1" id="KW-0833">Ubl conjugation pathway</keyword>
<dbReference type="Gene3D" id="3.80.10.10">
    <property type="entry name" value="Ribonuclease Inhibitor"/>
    <property type="match status" value="2"/>
</dbReference>
<dbReference type="PANTHER" id="PTHR13318">
    <property type="entry name" value="PARTNER OF PAIRED, ISOFORM B-RELATED"/>
    <property type="match status" value="1"/>
</dbReference>
<feature type="domain" description="RRM" evidence="5">
    <location>
        <begin position="91"/>
        <end position="170"/>
    </location>
</feature>
<proteinExistence type="predicted"/>
<dbReference type="SUPFAM" id="SSF54928">
    <property type="entry name" value="RNA-binding domain, RBD"/>
    <property type="match status" value="1"/>
</dbReference>
<dbReference type="GO" id="GO:0031146">
    <property type="term" value="P:SCF-dependent proteasomal ubiquitin-dependent protein catabolic process"/>
    <property type="evidence" value="ECO:0007669"/>
    <property type="project" value="TreeGrafter"/>
</dbReference>
<evidence type="ECO:0000259" key="5">
    <source>
        <dbReference type="PROSITE" id="PS50102"/>
    </source>
</evidence>
<dbReference type="InterPro" id="IPR000504">
    <property type="entry name" value="RRM_dom"/>
</dbReference>
<evidence type="ECO:0000313" key="7">
    <source>
        <dbReference type="EMBL" id="KAK8729801.1"/>
    </source>
</evidence>
<dbReference type="Pfam" id="PF00076">
    <property type="entry name" value="RRM_1"/>
    <property type="match status" value="1"/>
</dbReference>
<evidence type="ECO:0000256" key="1">
    <source>
        <dbReference type="ARBA" id="ARBA00022786"/>
    </source>
</evidence>
<evidence type="ECO:0000259" key="6">
    <source>
        <dbReference type="PROSITE" id="PS50181"/>
    </source>
</evidence>
<comment type="caution">
    <text evidence="7">The sequence shown here is derived from an EMBL/GenBank/DDBJ whole genome shotgun (WGS) entry which is preliminary data.</text>
</comment>
<evidence type="ECO:0000256" key="3">
    <source>
        <dbReference type="PROSITE-ProRule" id="PRU00176"/>
    </source>
</evidence>
<dbReference type="InterPro" id="IPR035979">
    <property type="entry name" value="RBD_domain_sf"/>
</dbReference>
<keyword evidence="2 3" id="KW-0694">RNA-binding</keyword>
<gene>
    <name evidence="7" type="ORF">OTU49_008331</name>
</gene>
<accession>A0AAW0WS71</accession>
<evidence type="ECO:0000256" key="2">
    <source>
        <dbReference type="ARBA" id="ARBA00022884"/>
    </source>
</evidence>
<dbReference type="SMART" id="SM00367">
    <property type="entry name" value="LRR_CC"/>
    <property type="match status" value="4"/>
</dbReference>
<dbReference type="SMART" id="SM00360">
    <property type="entry name" value="RRM"/>
    <property type="match status" value="1"/>
</dbReference>
<dbReference type="Pfam" id="PF12937">
    <property type="entry name" value="F-box-like"/>
    <property type="match status" value="1"/>
</dbReference>
<reference evidence="7 8" key="1">
    <citation type="journal article" date="2024" name="BMC Genomics">
        <title>Genome assembly of redclaw crayfish (Cherax quadricarinatus) provides insights into its immune adaptation and hypoxia tolerance.</title>
        <authorList>
            <person name="Liu Z."/>
            <person name="Zheng J."/>
            <person name="Li H."/>
            <person name="Fang K."/>
            <person name="Wang S."/>
            <person name="He J."/>
            <person name="Zhou D."/>
            <person name="Weng S."/>
            <person name="Chi M."/>
            <person name="Gu Z."/>
            <person name="He J."/>
            <person name="Li F."/>
            <person name="Wang M."/>
        </authorList>
    </citation>
    <scope>NUCLEOTIDE SEQUENCE [LARGE SCALE GENOMIC DNA]</scope>
    <source>
        <strain evidence="7">ZL_2023a</strain>
    </source>
</reference>
<dbReference type="SUPFAM" id="SSF81383">
    <property type="entry name" value="F-box domain"/>
    <property type="match status" value="1"/>
</dbReference>
<dbReference type="PROSITE" id="PS50102">
    <property type="entry name" value="RRM"/>
    <property type="match status" value="1"/>
</dbReference>
<dbReference type="GO" id="GO:0019005">
    <property type="term" value="C:SCF ubiquitin ligase complex"/>
    <property type="evidence" value="ECO:0007669"/>
    <property type="project" value="TreeGrafter"/>
</dbReference>
<dbReference type="AlphaFoldDB" id="A0AAW0WS71"/>
<dbReference type="EMBL" id="JARKIK010000066">
    <property type="protein sequence ID" value="KAK8729801.1"/>
    <property type="molecule type" value="Genomic_DNA"/>
</dbReference>
<dbReference type="InterPro" id="IPR012677">
    <property type="entry name" value="Nucleotide-bd_a/b_plait_sf"/>
</dbReference>
<dbReference type="SMART" id="SM00256">
    <property type="entry name" value="FBOX"/>
    <property type="match status" value="1"/>
</dbReference>
<dbReference type="Proteomes" id="UP001445076">
    <property type="component" value="Unassembled WGS sequence"/>
</dbReference>
<dbReference type="Gene3D" id="3.30.70.330">
    <property type="match status" value="1"/>
</dbReference>
<feature type="non-terminal residue" evidence="7">
    <location>
        <position position="1"/>
    </location>
</feature>
<feature type="domain" description="F-box" evidence="6">
    <location>
        <begin position="199"/>
        <end position="243"/>
    </location>
</feature>
<evidence type="ECO:0000313" key="8">
    <source>
        <dbReference type="Proteomes" id="UP001445076"/>
    </source>
</evidence>
<protein>
    <submittedName>
        <fullName evidence="7">Uncharacterized protein</fullName>
    </submittedName>
</protein>